<accession>A0AAU9D8C0</accession>
<keyword evidence="3" id="KW-1185">Reference proteome</keyword>
<organism evidence="2 3">
    <name type="scientific">Haliovirga abyssi</name>
    <dbReference type="NCBI Taxonomy" id="2996794"/>
    <lineage>
        <taxon>Bacteria</taxon>
        <taxon>Fusobacteriati</taxon>
        <taxon>Fusobacteriota</taxon>
        <taxon>Fusobacteriia</taxon>
        <taxon>Fusobacteriales</taxon>
        <taxon>Haliovirgaceae</taxon>
        <taxon>Haliovirga</taxon>
    </lineage>
</organism>
<evidence type="ECO:0000313" key="2">
    <source>
        <dbReference type="EMBL" id="BDU49495.1"/>
    </source>
</evidence>
<evidence type="ECO:0000256" key="1">
    <source>
        <dbReference type="SAM" id="Phobius"/>
    </source>
</evidence>
<protein>
    <submittedName>
        <fullName evidence="2">Multidrug ABC transporter permease</fullName>
    </submittedName>
</protein>
<feature type="transmembrane region" description="Helical" evidence="1">
    <location>
        <begin position="139"/>
        <end position="159"/>
    </location>
</feature>
<keyword evidence="1" id="KW-0472">Membrane</keyword>
<feature type="transmembrane region" description="Helical" evidence="1">
    <location>
        <begin position="230"/>
        <end position="251"/>
    </location>
</feature>
<gene>
    <name evidence="2" type="ORF">HLVA_00640</name>
</gene>
<feature type="transmembrane region" description="Helical" evidence="1">
    <location>
        <begin position="26"/>
        <end position="48"/>
    </location>
</feature>
<dbReference type="AlphaFoldDB" id="A0AAU9D8C0"/>
<dbReference type="InterPro" id="IPR010390">
    <property type="entry name" value="ABC-2_transporter-like"/>
</dbReference>
<dbReference type="Proteomes" id="UP001321582">
    <property type="component" value="Chromosome"/>
</dbReference>
<dbReference type="EMBL" id="AP027059">
    <property type="protein sequence ID" value="BDU49495.1"/>
    <property type="molecule type" value="Genomic_DNA"/>
</dbReference>
<dbReference type="PANTHER" id="PTHR36833">
    <property type="entry name" value="SLR0610 PROTEIN-RELATED"/>
    <property type="match status" value="1"/>
</dbReference>
<keyword evidence="1" id="KW-0812">Transmembrane</keyword>
<sequence>MKKYFKLYRMFLAQYLKGLMEYRVDFFIGLLGFFLVQATGIIFIYLIFQRIPNLNGWSFYQVMFIYGFAQLPRGLDHMFTDNLWALSGRIVAKGEFDKYLLRPINPLFHLIAEVFQPDAFGEIIVGIFLVAVAAGKLGISFSILNILFFILVIVFSTIVYTSIKIIFASLAFWIKYSQAIVYMVYSLSDFAKYPIKIYAGWLQKILTFIIPFAFTAYFPAGYFIGKINFVYAAIGTVLAGVLSFMVAYLVWLQGIKVYESSGS</sequence>
<dbReference type="KEGG" id="haby:HLVA_00640"/>
<dbReference type="RefSeq" id="WP_307904448.1">
    <property type="nucleotide sequence ID" value="NZ_AP027059.1"/>
</dbReference>
<dbReference type="Pfam" id="PF06182">
    <property type="entry name" value="ABC2_membrane_6"/>
    <property type="match status" value="1"/>
</dbReference>
<proteinExistence type="predicted"/>
<feature type="transmembrane region" description="Helical" evidence="1">
    <location>
        <begin position="165"/>
        <end position="185"/>
    </location>
</feature>
<keyword evidence="1" id="KW-1133">Transmembrane helix</keyword>
<evidence type="ECO:0000313" key="3">
    <source>
        <dbReference type="Proteomes" id="UP001321582"/>
    </source>
</evidence>
<dbReference type="PANTHER" id="PTHR36833:SF1">
    <property type="entry name" value="INTEGRAL MEMBRANE TRANSPORT PROTEIN"/>
    <property type="match status" value="1"/>
</dbReference>
<feature type="transmembrane region" description="Helical" evidence="1">
    <location>
        <begin position="205"/>
        <end position="224"/>
    </location>
</feature>
<reference evidence="2 3" key="1">
    <citation type="submission" date="2022-11" db="EMBL/GenBank/DDBJ databases">
        <title>Haliovirga abyssi gen. nov., sp. nov., a mesophilic fermentative bacterium isolated from the Iheya North hydrothermal field and the proposal of Haliovirgaceae fam. nov.</title>
        <authorList>
            <person name="Miyazaki U."/>
            <person name="Tame A."/>
            <person name="Miyazaki J."/>
            <person name="Takai K."/>
            <person name="Sawayama S."/>
            <person name="Kitajima M."/>
            <person name="Okamoto A."/>
            <person name="Nakagawa S."/>
        </authorList>
    </citation>
    <scope>NUCLEOTIDE SEQUENCE [LARGE SCALE GENOMIC DNA]</scope>
    <source>
        <strain evidence="2 3">IC12</strain>
    </source>
</reference>
<name>A0AAU9D8C0_9FUSO</name>